<dbReference type="AlphaFoldDB" id="A0A2Z3GL32"/>
<reference evidence="3" key="1">
    <citation type="submission" date="2018-04" db="EMBL/GenBank/DDBJ databases">
        <title>Complete genome of Antarctic heterotrophic bacterium Hymenobacter nivis.</title>
        <authorList>
            <person name="Terashima M."/>
        </authorList>
    </citation>
    <scope>NUCLEOTIDE SEQUENCE [LARGE SCALE GENOMIC DNA]</scope>
    <source>
        <strain evidence="3">NBRC 111535</strain>
    </source>
</reference>
<dbReference type="KEGG" id="hnv:DDQ68_03070"/>
<evidence type="ECO:0000313" key="3">
    <source>
        <dbReference type="Proteomes" id="UP000245999"/>
    </source>
</evidence>
<keyword evidence="3" id="KW-1185">Reference proteome</keyword>
<dbReference type="Proteomes" id="UP000245999">
    <property type="component" value="Chromosome"/>
</dbReference>
<dbReference type="OrthoDB" id="886763at2"/>
<evidence type="ECO:0000256" key="1">
    <source>
        <dbReference type="SAM" id="MobiDB-lite"/>
    </source>
</evidence>
<feature type="region of interest" description="Disordered" evidence="1">
    <location>
        <begin position="1"/>
        <end position="52"/>
    </location>
</feature>
<gene>
    <name evidence="2" type="ORF">DDQ68_03070</name>
</gene>
<protein>
    <submittedName>
        <fullName evidence="2">Uncharacterized protein</fullName>
    </submittedName>
</protein>
<sequence length="73" mass="7543">MRSFPRTSAAGPPRAASRHDPGRVSPAALRIAQEADATMSPDGWEAEYSPPGFLAEAPPANLVFSLAGARPAA</sequence>
<name>A0A2Z3GL32_9BACT</name>
<dbReference type="RefSeq" id="WP_109654726.1">
    <property type="nucleotide sequence ID" value="NZ_CP029145.1"/>
</dbReference>
<organism evidence="2 3">
    <name type="scientific">Hymenobacter nivis</name>
    <dbReference type="NCBI Taxonomy" id="1850093"/>
    <lineage>
        <taxon>Bacteria</taxon>
        <taxon>Pseudomonadati</taxon>
        <taxon>Bacteroidota</taxon>
        <taxon>Cytophagia</taxon>
        <taxon>Cytophagales</taxon>
        <taxon>Hymenobacteraceae</taxon>
        <taxon>Hymenobacter</taxon>
    </lineage>
</organism>
<proteinExistence type="predicted"/>
<accession>A0A2Z3GL32</accession>
<dbReference type="EMBL" id="CP029145">
    <property type="protein sequence ID" value="AWM31856.1"/>
    <property type="molecule type" value="Genomic_DNA"/>
</dbReference>
<evidence type="ECO:0000313" key="2">
    <source>
        <dbReference type="EMBL" id="AWM31856.1"/>
    </source>
</evidence>